<accession>A0A0E9M113</accession>
<name>A0A0E9M113_9BACT</name>
<organism evidence="7 8">
    <name type="scientific">Geofilum rubicundum JCM 15548</name>
    <dbReference type="NCBI Taxonomy" id="1236989"/>
    <lineage>
        <taxon>Bacteria</taxon>
        <taxon>Pseudomonadati</taxon>
        <taxon>Bacteroidota</taxon>
        <taxon>Bacteroidia</taxon>
        <taxon>Marinilabiliales</taxon>
        <taxon>Marinilabiliaceae</taxon>
        <taxon>Geofilum</taxon>
    </lineage>
</organism>
<evidence type="ECO:0000259" key="6">
    <source>
        <dbReference type="PROSITE" id="PS51198"/>
    </source>
</evidence>
<dbReference type="SUPFAM" id="SSF52540">
    <property type="entry name" value="P-loop containing nucleoside triphosphate hydrolases"/>
    <property type="match status" value="1"/>
</dbReference>
<dbReference type="Gene3D" id="3.40.50.300">
    <property type="entry name" value="P-loop containing nucleotide triphosphate hydrolases"/>
    <property type="match status" value="3"/>
</dbReference>
<gene>
    <name evidence="7" type="ORF">JCM15548_13590</name>
</gene>
<dbReference type="InterPro" id="IPR027417">
    <property type="entry name" value="P-loop_NTPase"/>
</dbReference>
<keyword evidence="1 5" id="KW-0547">Nucleotide-binding</keyword>
<evidence type="ECO:0000256" key="1">
    <source>
        <dbReference type="ARBA" id="ARBA00022741"/>
    </source>
</evidence>
<dbReference type="InterPro" id="IPR014016">
    <property type="entry name" value="UvrD-like_ATP-bd"/>
</dbReference>
<dbReference type="Pfam" id="PF00580">
    <property type="entry name" value="UvrD-helicase"/>
    <property type="match status" value="1"/>
</dbReference>
<dbReference type="GO" id="GO:0003677">
    <property type="term" value="F:DNA binding"/>
    <property type="evidence" value="ECO:0007669"/>
    <property type="project" value="InterPro"/>
</dbReference>
<dbReference type="GO" id="GO:0000725">
    <property type="term" value="P:recombinational repair"/>
    <property type="evidence" value="ECO:0007669"/>
    <property type="project" value="TreeGrafter"/>
</dbReference>
<dbReference type="GO" id="GO:0005829">
    <property type="term" value="C:cytosol"/>
    <property type="evidence" value="ECO:0007669"/>
    <property type="project" value="TreeGrafter"/>
</dbReference>
<dbReference type="PANTHER" id="PTHR11070">
    <property type="entry name" value="UVRD / RECB / PCRA DNA HELICASE FAMILY MEMBER"/>
    <property type="match status" value="1"/>
</dbReference>
<dbReference type="STRING" id="1236989.JCM15548_13590"/>
<dbReference type="Proteomes" id="UP000032900">
    <property type="component" value="Unassembled WGS sequence"/>
</dbReference>
<feature type="domain" description="UvrD-like helicase ATP-binding" evidence="6">
    <location>
        <begin position="201"/>
        <end position="532"/>
    </location>
</feature>
<evidence type="ECO:0000256" key="5">
    <source>
        <dbReference type="PROSITE-ProRule" id="PRU00560"/>
    </source>
</evidence>
<dbReference type="RefSeq" id="WP_062127161.1">
    <property type="nucleotide sequence ID" value="NZ_BAZW01000042.1"/>
</dbReference>
<dbReference type="PANTHER" id="PTHR11070:SF17">
    <property type="entry name" value="DNA HELICASE IV"/>
    <property type="match status" value="1"/>
</dbReference>
<evidence type="ECO:0000313" key="8">
    <source>
        <dbReference type="Proteomes" id="UP000032900"/>
    </source>
</evidence>
<reference evidence="7 8" key="1">
    <citation type="journal article" date="2015" name="Microbes Environ.">
        <title>Distribution and evolution of nitrogen fixation genes in the phylum bacteroidetes.</title>
        <authorList>
            <person name="Inoue J."/>
            <person name="Oshima K."/>
            <person name="Suda W."/>
            <person name="Sakamoto M."/>
            <person name="Iino T."/>
            <person name="Noda S."/>
            <person name="Hongoh Y."/>
            <person name="Hattori M."/>
            <person name="Ohkuma M."/>
        </authorList>
    </citation>
    <scope>NUCLEOTIDE SEQUENCE [LARGE SCALE GENOMIC DNA]</scope>
    <source>
        <strain evidence="7">JCM 15548</strain>
    </source>
</reference>
<protein>
    <recommendedName>
        <fullName evidence="6">UvrD-like helicase ATP-binding domain-containing protein</fullName>
    </recommendedName>
</protein>
<dbReference type="Pfam" id="PF13538">
    <property type="entry name" value="UvrD_C_2"/>
    <property type="match status" value="1"/>
</dbReference>
<keyword evidence="3 5" id="KW-0347">Helicase</keyword>
<dbReference type="InterPro" id="IPR027785">
    <property type="entry name" value="UvrD-like_helicase_C"/>
</dbReference>
<dbReference type="GO" id="GO:0005524">
    <property type="term" value="F:ATP binding"/>
    <property type="evidence" value="ECO:0007669"/>
    <property type="project" value="UniProtKB-UniRule"/>
</dbReference>
<comment type="caution">
    <text evidence="7">The sequence shown here is derived from an EMBL/GenBank/DDBJ whole genome shotgun (WGS) entry which is preliminary data.</text>
</comment>
<proteinExistence type="predicted"/>
<evidence type="ECO:0000313" key="7">
    <source>
        <dbReference type="EMBL" id="GAO31243.1"/>
    </source>
</evidence>
<evidence type="ECO:0000256" key="2">
    <source>
        <dbReference type="ARBA" id="ARBA00022801"/>
    </source>
</evidence>
<dbReference type="EMBL" id="BAZW01000042">
    <property type="protein sequence ID" value="GAO31243.1"/>
    <property type="molecule type" value="Genomic_DNA"/>
</dbReference>
<dbReference type="GO" id="GO:0016887">
    <property type="term" value="F:ATP hydrolysis activity"/>
    <property type="evidence" value="ECO:0007669"/>
    <property type="project" value="RHEA"/>
</dbReference>
<keyword evidence="2 5" id="KW-0378">Hydrolase</keyword>
<keyword evidence="8" id="KW-1185">Reference proteome</keyword>
<dbReference type="OrthoDB" id="9809039at2"/>
<dbReference type="PROSITE" id="PS51198">
    <property type="entry name" value="UVRD_HELICASE_ATP_BIND"/>
    <property type="match status" value="1"/>
</dbReference>
<dbReference type="InterPro" id="IPR000212">
    <property type="entry name" value="DNA_helicase_UvrD/REP"/>
</dbReference>
<evidence type="ECO:0000256" key="4">
    <source>
        <dbReference type="ARBA" id="ARBA00022840"/>
    </source>
</evidence>
<dbReference type="GO" id="GO:0043138">
    <property type="term" value="F:3'-5' DNA helicase activity"/>
    <property type="evidence" value="ECO:0007669"/>
    <property type="project" value="UniProtKB-EC"/>
</dbReference>
<evidence type="ECO:0000256" key="3">
    <source>
        <dbReference type="ARBA" id="ARBA00022806"/>
    </source>
</evidence>
<keyword evidence="4 5" id="KW-0067">ATP-binding</keyword>
<feature type="binding site" evidence="5">
    <location>
        <begin position="222"/>
        <end position="229"/>
    </location>
    <ligand>
        <name>ATP</name>
        <dbReference type="ChEBI" id="CHEBI:30616"/>
    </ligand>
</feature>
<sequence length="690" mass="79517">MFNRTEQDERGFLTAVILKLQDTLDRLNGNIQGVSSDVKAFKAYLWEHQSDMDHVEKVSVRESITQAALTGESAVERRKRILKLMDTPWFGRIDFKEKKAQKERPIYVGIHNYTDDVSRQIIIYDWRAPVSSMFYDYELGQAQYEVMGETIEGLIELKRQFRIRQGRMEYMLESSLNIHDEVLQKELSHTSDEKMKNIVATIQRDQNAIIRNDDALVLIIQGVAGSGKTSIALHRIAFLLYKHKGEISSNDIMIISPNKVFADYISNVLPELGEEKIREIGFEALMDQQLNGKVKFQSFFEQVSEVIEDKHPDVSERIAFKATFDFVNQMRRYLTHIENNYFEANDVGVAHRYFVPRAFVGKRFQGYHRLPLARRFERVAEDIVAEMRFRHQADLKAADVNRVKADVRKMFRHTTIQQLYSDFYGWMGKPEMFKKRTRNVLEYADVAPMVYLKMLFEGAQINTEVKHLLVDEMQDYTPIQYAVLAKLFPCKKTILGDASQSVNPYSSSNSADIERVFPGAVSMQLNTSYRSTFEITDFAQNISRNVDLVAIERHGQKVEVEAYKNTAAETEGILNEITDFRTSGDNTLGIICKSQKQADALYALLRPDNRDVYVLTSESVAFLNGIVITTAYLAKGLEFDRVMVVHVTDKNYHNEVDRSMLYVACTRAMHQLKVSYVKKPSPLLDFAIEK</sequence>
<dbReference type="AlphaFoldDB" id="A0A0E9M113"/>